<keyword evidence="2" id="KW-1185">Reference proteome</keyword>
<sequence>MRDKTNTHINVQSDLISRCDDPSGSHHKAAWTLVGNAKFPSSLLVCNPLLRVVRCSSPKSYIVHALGPVHQATMCGRKYMNNTFHAMQGGACFRGQGAGASHITGPHNRSWA</sequence>
<reference evidence="1" key="1">
    <citation type="submission" date="2020-04" db="EMBL/GenBank/DDBJ databases">
        <authorList>
            <person name="Broberg M."/>
        </authorList>
    </citation>
    <scope>NUCLEOTIDE SEQUENCE</scope>
</reference>
<evidence type="ECO:0000313" key="2">
    <source>
        <dbReference type="Proteomes" id="UP000836387"/>
    </source>
</evidence>
<reference evidence="1" key="2">
    <citation type="submission" date="2021-10" db="EMBL/GenBank/DDBJ databases">
        <authorList>
            <person name="Piombo E."/>
        </authorList>
    </citation>
    <scope>NUCLEOTIDE SEQUENCE</scope>
</reference>
<name>A0ACA9UCN5_BIOOC</name>
<dbReference type="EMBL" id="CADEHS020000197">
    <property type="protein sequence ID" value="CAG9950819.1"/>
    <property type="molecule type" value="Genomic_DNA"/>
</dbReference>
<evidence type="ECO:0000313" key="1">
    <source>
        <dbReference type="EMBL" id="CAG9950819.1"/>
    </source>
</evidence>
<accession>A0ACA9UCN5</accession>
<organism evidence="1 2">
    <name type="scientific">Clonostachys rosea f. rosea IK726</name>
    <dbReference type="NCBI Taxonomy" id="1349383"/>
    <lineage>
        <taxon>Eukaryota</taxon>
        <taxon>Fungi</taxon>
        <taxon>Dikarya</taxon>
        <taxon>Ascomycota</taxon>
        <taxon>Pezizomycotina</taxon>
        <taxon>Sordariomycetes</taxon>
        <taxon>Hypocreomycetidae</taxon>
        <taxon>Hypocreales</taxon>
        <taxon>Bionectriaceae</taxon>
        <taxon>Clonostachys</taxon>
    </lineage>
</organism>
<gene>
    <name evidence="1" type="ORF">CRV2_00018998</name>
</gene>
<protein>
    <submittedName>
        <fullName evidence="1">Uncharacterized protein</fullName>
    </submittedName>
</protein>
<dbReference type="Proteomes" id="UP000836387">
    <property type="component" value="Unassembled WGS sequence"/>
</dbReference>
<comment type="caution">
    <text evidence="1">The sequence shown here is derived from an EMBL/GenBank/DDBJ whole genome shotgun (WGS) entry which is preliminary data.</text>
</comment>
<proteinExistence type="predicted"/>